<feature type="domain" description="MGAT4 A/B/C C-terminal" evidence="5">
    <location>
        <begin position="378"/>
        <end position="506"/>
    </location>
</feature>
<protein>
    <submittedName>
        <fullName evidence="6">Uncharacterized protein</fullName>
    </submittedName>
</protein>
<evidence type="ECO:0000259" key="4">
    <source>
        <dbReference type="Pfam" id="PF04666"/>
    </source>
</evidence>
<evidence type="ECO:0000256" key="3">
    <source>
        <dbReference type="ARBA" id="ARBA00022679"/>
    </source>
</evidence>
<dbReference type="PANTHER" id="PTHR12062">
    <property type="entry name" value="N-ACETYLGLUCOSAMINYLTRANSFERASE VI"/>
    <property type="match status" value="1"/>
</dbReference>
<dbReference type="GO" id="GO:0005793">
    <property type="term" value="C:endoplasmic reticulum-Golgi intermediate compartment"/>
    <property type="evidence" value="ECO:0007669"/>
    <property type="project" value="TreeGrafter"/>
</dbReference>
<dbReference type="Pfam" id="PF04666">
    <property type="entry name" value="MGAT4_cons"/>
    <property type="match status" value="1"/>
</dbReference>
<dbReference type="InterPro" id="IPR056576">
    <property type="entry name" value="MGAT4_A/B/C_C"/>
</dbReference>
<feature type="domain" description="MGAT4 conserved region" evidence="4">
    <location>
        <begin position="81"/>
        <end position="355"/>
    </location>
</feature>
<dbReference type="GO" id="GO:0005795">
    <property type="term" value="C:Golgi stack"/>
    <property type="evidence" value="ECO:0007669"/>
    <property type="project" value="TreeGrafter"/>
</dbReference>
<name>A0AAV2H0E7_LYMST</name>
<dbReference type="PANTHER" id="PTHR12062:SF9">
    <property type="entry name" value="ALPHA-1,3-MANNOSYL-GLYCOPROTEIN 4-BETA-N-ACETYLGLUCOSAMINYLTRANSFERASE A, ISOFORM A"/>
    <property type="match status" value="1"/>
</dbReference>
<sequence length="517" mass="58778">MRCRRRVLVGSLLFISVTSLFLQMSIRMGVFRSRDVKDDTELTELQALTGTVNGHFQLNGASGTMPGGNTVNSLFEALELPGIATYLPHLKNHPEYLQPMMRVSRNRSNVSLVIGVPTIKRPDASYLDETLKSLFVNLPAYDANKCLILVFIAEPWDIEYVKQITIDLELMFPNEIFSGLLEVIAPSPKFYPAMENLKLTFNDDSDRVKWRTKQNLDYAYLMMHSTKRGKYYIQLEDDIITKPDYFSFIMRAIASRSTEWIVLRFSALGFIGKLFRTSDLPLLVEFLLMFYADKPGDWLLDNVLTTKLCGKDMHLKECQQVVSKVGIDVKPPLFQHIGYHSSLKGKIQKLKEKTFKVKTADPKNKVFQGNHNPPASYLNTSIIHYEDYDLEQAYKGYKPFWGYTPVAGDIVDIVYSPPIKIYSYKLVSGSGEHPDDIFPESTTVLVEPGFKSGFQNGSQGDDNFYQVGTFDKNGIARNIIPPSMDKIKTFRIKVNETMKTWILLREILIGDSATPTS</sequence>
<comment type="caution">
    <text evidence="6">The sequence shown here is derived from an EMBL/GenBank/DDBJ whole genome shotgun (WGS) entry which is preliminary data.</text>
</comment>
<dbReference type="InterPro" id="IPR057279">
    <property type="entry name" value="MGAT4"/>
</dbReference>
<reference evidence="6 7" key="1">
    <citation type="submission" date="2024-04" db="EMBL/GenBank/DDBJ databases">
        <authorList>
            <consortium name="Genoscope - CEA"/>
            <person name="William W."/>
        </authorList>
    </citation>
    <scope>NUCLEOTIDE SEQUENCE [LARGE SCALE GENOMIC DNA]</scope>
</reference>
<evidence type="ECO:0000256" key="1">
    <source>
        <dbReference type="ARBA" id="ARBA00004922"/>
    </source>
</evidence>
<dbReference type="GO" id="GO:0006487">
    <property type="term" value="P:protein N-linked glycosylation"/>
    <property type="evidence" value="ECO:0007669"/>
    <property type="project" value="TreeGrafter"/>
</dbReference>
<dbReference type="GO" id="GO:0005783">
    <property type="term" value="C:endoplasmic reticulum"/>
    <property type="evidence" value="ECO:0007669"/>
    <property type="project" value="TreeGrafter"/>
</dbReference>
<dbReference type="Proteomes" id="UP001497497">
    <property type="component" value="Unassembled WGS sequence"/>
</dbReference>
<dbReference type="Pfam" id="PF23524">
    <property type="entry name" value="MGAT4A_C"/>
    <property type="match status" value="1"/>
</dbReference>
<evidence type="ECO:0000256" key="2">
    <source>
        <dbReference type="ARBA" id="ARBA00022676"/>
    </source>
</evidence>
<keyword evidence="2" id="KW-0328">Glycosyltransferase</keyword>
<dbReference type="InterPro" id="IPR006759">
    <property type="entry name" value="Glyco_transf_54"/>
</dbReference>
<dbReference type="EMBL" id="CAXITT010000009">
    <property type="protein sequence ID" value="CAL1526840.1"/>
    <property type="molecule type" value="Genomic_DNA"/>
</dbReference>
<dbReference type="AlphaFoldDB" id="A0AAV2H0E7"/>
<proteinExistence type="predicted"/>
<dbReference type="GO" id="GO:0008375">
    <property type="term" value="F:acetylglucosaminyltransferase activity"/>
    <property type="evidence" value="ECO:0007669"/>
    <property type="project" value="TreeGrafter"/>
</dbReference>
<evidence type="ECO:0000313" key="6">
    <source>
        <dbReference type="EMBL" id="CAL1526840.1"/>
    </source>
</evidence>
<keyword evidence="7" id="KW-1185">Reference proteome</keyword>
<evidence type="ECO:0000313" key="7">
    <source>
        <dbReference type="Proteomes" id="UP001497497"/>
    </source>
</evidence>
<organism evidence="6 7">
    <name type="scientific">Lymnaea stagnalis</name>
    <name type="common">Great pond snail</name>
    <name type="synonym">Helix stagnalis</name>
    <dbReference type="NCBI Taxonomy" id="6523"/>
    <lineage>
        <taxon>Eukaryota</taxon>
        <taxon>Metazoa</taxon>
        <taxon>Spiralia</taxon>
        <taxon>Lophotrochozoa</taxon>
        <taxon>Mollusca</taxon>
        <taxon>Gastropoda</taxon>
        <taxon>Heterobranchia</taxon>
        <taxon>Euthyneura</taxon>
        <taxon>Panpulmonata</taxon>
        <taxon>Hygrophila</taxon>
        <taxon>Lymnaeoidea</taxon>
        <taxon>Lymnaeidae</taxon>
        <taxon>Lymnaea</taxon>
    </lineage>
</organism>
<keyword evidence="3" id="KW-0808">Transferase</keyword>
<accession>A0AAV2H0E7</accession>
<comment type="pathway">
    <text evidence="1">Protein modification; protein glycosylation.</text>
</comment>
<gene>
    <name evidence="6" type="ORF">GSLYS_00001017001</name>
</gene>
<evidence type="ECO:0000259" key="5">
    <source>
        <dbReference type="Pfam" id="PF23524"/>
    </source>
</evidence>